<evidence type="ECO:0000313" key="4">
    <source>
        <dbReference type="Proteomes" id="UP000266915"/>
    </source>
</evidence>
<feature type="transmembrane region" description="Helical" evidence="2">
    <location>
        <begin position="98"/>
        <end position="117"/>
    </location>
</feature>
<keyword evidence="4" id="KW-1185">Reference proteome</keyword>
<name>A0A3N2BXW1_9MICO</name>
<reference evidence="3 4" key="1">
    <citation type="submission" date="2018-11" db="EMBL/GenBank/DDBJ databases">
        <title>Sequencing the genomes of 1000 actinobacteria strains.</title>
        <authorList>
            <person name="Klenk H.-P."/>
        </authorList>
    </citation>
    <scope>NUCLEOTIDE SEQUENCE [LARGE SCALE GENOMIC DNA]</scope>
    <source>
        <strain evidence="3 4">DSM 14012</strain>
    </source>
</reference>
<sequence>MLSRGSRGSAARSLKPGRTPDSSDHTAARIGTAIAVLLIVAAIALPGLIPLNVHVRSFPPLHAEWAPHVGWGSLPAVTLAVFALVCSARIAQLSRWRVLLGVVFVTAFVWMVSLALVDGPEGLGKILEHPYEYLGPALAITDIPAMLTEYVSRIPLDAKDNWPVHLAGHPPAAVLFFIGLVHLGLGSWLASGLVVIVLASTTPVAVLITLRRLGAESAARVAAPFLALGPVAVWQAVSGDAMFGAVAAWGLCTLACAATTGEVRRRILWSLAAGLLLGIAVFLSYGLVLLGVLALAVLWLARSWWPLPIAAATACVVAVVFAVFGFRWWEAYPVLVDRYWAGIASRRPFSYWVWGNLAALAISGGLIVGASVAVVVRRIRRPFPVGAVRVVVVLTAAAALTILFADLSMMSKAEVERIWVPFVPWLLIGTALLPERLRRPALGVQLGTALVVQHLLLTGW</sequence>
<protein>
    <recommendedName>
        <fullName evidence="5">Integral membrane protein</fullName>
    </recommendedName>
</protein>
<keyword evidence="2" id="KW-0472">Membrane</keyword>
<feature type="transmembrane region" description="Helical" evidence="2">
    <location>
        <begin position="243"/>
        <end position="261"/>
    </location>
</feature>
<comment type="caution">
    <text evidence="3">The sequence shown here is derived from an EMBL/GenBank/DDBJ whole genome shotgun (WGS) entry which is preliminary data.</text>
</comment>
<dbReference type="RefSeq" id="WP_234994057.1">
    <property type="nucleotide sequence ID" value="NZ_FXAP01000002.1"/>
</dbReference>
<feature type="transmembrane region" description="Helical" evidence="2">
    <location>
        <begin position="189"/>
        <end position="210"/>
    </location>
</feature>
<gene>
    <name evidence="3" type="ORF">EDD42_0144</name>
</gene>
<feature type="transmembrane region" description="Helical" evidence="2">
    <location>
        <begin position="307"/>
        <end position="329"/>
    </location>
</feature>
<evidence type="ECO:0000313" key="3">
    <source>
        <dbReference type="EMBL" id="ROR80111.1"/>
    </source>
</evidence>
<feature type="transmembrane region" description="Helical" evidence="2">
    <location>
        <begin position="268"/>
        <end position="301"/>
    </location>
</feature>
<evidence type="ECO:0008006" key="5">
    <source>
        <dbReference type="Google" id="ProtNLM"/>
    </source>
</evidence>
<accession>A0A3N2BXW1</accession>
<keyword evidence="2" id="KW-0812">Transmembrane</keyword>
<dbReference type="Proteomes" id="UP000266915">
    <property type="component" value="Unassembled WGS sequence"/>
</dbReference>
<feature type="transmembrane region" description="Helical" evidence="2">
    <location>
        <begin position="69"/>
        <end position="91"/>
    </location>
</feature>
<evidence type="ECO:0000256" key="2">
    <source>
        <dbReference type="SAM" id="Phobius"/>
    </source>
</evidence>
<feature type="transmembrane region" description="Helical" evidence="2">
    <location>
        <begin position="27"/>
        <end position="49"/>
    </location>
</feature>
<feature type="compositionally biased region" description="Low complexity" evidence="1">
    <location>
        <begin position="1"/>
        <end position="13"/>
    </location>
</feature>
<feature type="transmembrane region" description="Helical" evidence="2">
    <location>
        <begin position="386"/>
        <end position="405"/>
    </location>
</feature>
<feature type="transmembrane region" description="Helical" evidence="2">
    <location>
        <begin position="217"/>
        <end position="237"/>
    </location>
</feature>
<proteinExistence type="predicted"/>
<evidence type="ECO:0000256" key="1">
    <source>
        <dbReference type="SAM" id="MobiDB-lite"/>
    </source>
</evidence>
<dbReference type="AlphaFoldDB" id="A0A3N2BXW1"/>
<keyword evidence="2" id="KW-1133">Transmembrane helix</keyword>
<feature type="transmembrane region" description="Helical" evidence="2">
    <location>
        <begin position="349"/>
        <end position="374"/>
    </location>
</feature>
<dbReference type="EMBL" id="RKHL01000001">
    <property type="protein sequence ID" value="ROR80111.1"/>
    <property type="molecule type" value="Genomic_DNA"/>
</dbReference>
<organism evidence="3 4">
    <name type="scientific">Plantibacter flavus</name>
    <dbReference type="NCBI Taxonomy" id="150123"/>
    <lineage>
        <taxon>Bacteria</taxon>
        <taxon>Bacillati</taxon>
        <taxon>Actinomycetota</taxon>
        <taxon>Actinomycetes</taxon>
        <taxon>Micrococcales</taxon>
        <taxon>Microbacteriaceae</taxon>
        <taxon>Plantibacter</taxon>
    </lineage>
</organism>
<feature type="region of interest" description="Disordered" evidence="1">
    <location>
        <begin position="1"/>
        <end position="25"/>
    </location>
</feature>